<dbReference type="AlphaFoldDB" id="A0A2P2KJC2"/>
<reference evidence="1" key="1">
    <citation type="submission" date="2018-02" db="EMBL/GenBank/DDBJ databases">
        <title>Rhizophora mucronata_Transcriptome.</title>
        <authorList>
            <person name="Meera S.P."/>
            <person name="Sreeshan A."/>
            <person name="Augustine A."/>
        </authorList>
    </citation>
    <scope>NUCLEOTIDE SEQUENCE</scope>
    <source>
        <tissue evidence="1">Leaf</tissue>
    </source>
</reference>
<proteinExistence type="predicted"/>
<name>A0A2P2KJC2_RHIMU</name>
<protein>
    <submittedName>
        <fullName evidence="1">Uncharacterized protein</fullName>
    </submittedName>
</protein>
<dbReference type="EMBL" id="GGEC01025327">
    <property type="protein sequence ID" value="MBX05811.1"/>
    <property type="molecule type" value="Transcribed_RNA"/>
</dbReference>
<sequence>MLKLHWISKNFLKFVLPSPYLLRNYYKLFVKYFTP</sequence>
<accession>A0A2P2KJC2</accession>
<evidence type="ECO:0000313" key="1">
    <source>
        <dbReference type="EMBL" id="MBX05811.1"/>
    </source>
</evidence>
<organism evidence="1">
    <name type="scientific">Rhizophora mucronata</name>
    <name type="common">Asiatic mangrove</name>
    <dbReference type="NCBI Taxonomy" id="61149"/>
    <lineage>
        <taxon>Eukaryota</taxon>
        <taxon>Viridiplantae</taxon>
        <taxon>Streptophyta</taxon>
        <taxon>Embryophyta</taxon>
        <taxon>Tracheophyta</taxon>
        <taxon>Spermatophyta</taxon>
        <taxon>Magnoliopsida</taxon>
        <taxon>eudicotyledons</taxon>
        <taxon>Gunneridae</taxon>
        <taxon>Pentapetalae</taxon>
        <taxon>rosids</taxon>
        <taxon>fabids</taxon>
        <taxon>Malpighiales</taxon>
        <taxon>Rhizophoraceae</taxon>
        <taxon>Rhizophora</taxon>
    </lineage>
</organism>